<name>A0A061B2M8_CYBFA</name>
<keyword evidence="5" id="KW-0811">Translocation</keyword>
<dbReference type="PROSITE" id="PS51472">
    <property type="entry name" value="RRM_NUP35"/>
    <property type="match status" value="1"/>
</dbReference>
<evidence type="ECO:0000259" key="10">
    <source>
        <dbReference type="PROSITE" id="PS51472"/>
    </source>
</evidence>
<dbReference type="GO" id="GO:0017056">
    <property type="term" value="F:structural constituent of nuclear pore"/>
    <property type="evidence" value="ECO:0007669"/>
    <property type="project" value="TreeGrafter"/>
</dbReference>
<keyword evidence="4" id="KW-0653">Protein transport</keyword>
<dbReference type="GO" id="GO:0044615">
    <property type="term" value="C:nuclear pore nuclear basket"/>
    <property type="evidence" value="ECO:0007669"/>
    <property type="project" value="TreeGrafter"/>
</dbReference>
<evidence type="ECO:0000256" key="4">
    <source>
        <dbReference type="ARBA" id="ARBA00022927"/>
    </source>
</evidence>
<dbReference type="OrthoDB" id="1733656at2759"/>
<feature type="compositionally biased region" description="Polar residues" evidence="9">
    <location>
        <begin position="1"/>
        <end position="19"/>
    </location>
</feature>
<keyword evidence="6 8" id="KW-0906">Nuclear pore complex</keyword>
<organism evidence="11">
    <name type="scientific">Cyberlindnera fabianii</name>
    <name type="common">Yeast</name>
    <name type="synonym">Hansenula fabianii</name>
    <dbReference type="NCBI Taxonomy" id="36022"/>
    <lineage>
        <taxon>Eukaryota</taxon>
        <taxon>Fungi</taxon>
        <taxon>Dikarya</taxon>
        <taxon>Ascomycota</taxon>
        <taxon>Saccharomycotina</taxon>
        <taxon>Saccharomycetes</taxon>
        <taxon>Phaffomycetales</taxon>
        <taxon>Phaffomycetaceae</taxon>
        <taxon>Cyberlindnera</taxon>
    </lineage>
</organism>
<evidence type="ECO:0000313" key="11">
    <source>
        <dbReference type="EMBL" id="CDR44035.1"/>
    </source>
</evidence>
<evidence type="ECO:0000256" key="5">
    <source>
        <dbReference type="ARBA" id="ARBA00023010"/>
    </source>
</evidence>
<keyword evidence="2 8" id="KW-0813">Transport</keyword>
<dbReference type="GO" id="GO:0003676">
    <property type="term" value="F:nucleic acid binding"/>
    <property type="evidence" value="ECO:0007669"/>
    <property type="project" value="InterPro"/>
</dbReference>
<evidence type="ECO:0000256" key="1">
    <source>
        <dbReference type="ARBA" id="ARBA00004567"/>
    </source>
</evidence>
<evidence type="ECO:0000256" key="7">
    <source>
        <dbReference type="ARBA" id="ARBA00023242"/>
    </source>
</evidence>
<keyword evidence="3 8" id="KW-0509">mRNA transport</keyword>
<dbReference type="VEuPathDB" id="FungiDB:BON22_1837"/>
<evidence type="ECO:0000256" key="9">
    <source>
        <dbReference type="SAM" id="MobiDB-lite"/>
    </source>
</evidence>
<comment type="subcellular location">
    <subcellularLocation>
        <location evidence="1">Nucleus</location>
        <location evidence="1">Nuclear pore complex</location>
    </subcellularLocation>
</comment>
<feature type="region of interest" description="Disordered" evidence="9">
    <location>
        <begin position="1"/>
        <end position="33"/>
    </location>
</feature>
<feature type="domain" description="RRM Nup35-type" evidence="10">
    <location>
        <begin position="59"/>
        <end position="156"/>
    </location>
</feature>
<evidence type="ECO:0000256" key="3">
    <source>
        <dbReference type="ARBA" id="ARBA00022816"/>
    </source>
</evidence>
<dbReference type="PANTHER" id="PTHR21527:SF6">
    <property type="entry name" value="NUCLEOPORIN NUP35"/>
    <property type="match status" value="1"/>
</dbReference>
<evidence type="ECO:0000256" key="6">
    <source>
        <dbReference type="ARBA" id="ARBA00023132"/>
    </source>
</evidence>
<dbReference type="GO" id="GO:0005543">
    <property type="term" value="F:phospholipid binding"/>
    <property type="evidence" value="ECO:0007669"/>
    <property type="project" value="TreeGrafter"/>
</dbReference>
<proteinExistence type="predicted"/>
<dbReference type="AlphaFoldDB" id="A0A061B2M8"/>
<dbReference type="PhylomeDB" id="A0A061B2M8"/>
<evidence type="ECO:0000256" key="2">
    <source>
        <dbReference type="ARBA" id="ARBA00022448"/>
    </source>
</evidence>
<dbReference type="PANTHER" id="PTHR21527">
    <property type="entry name" value="NUCLEOPORIN NUP35"/>
    <property type="match status" value="1"/>
</dbReference>
<dbReference type="GO" id="GO:0006607">
    <property type="term" value="P:NLS-bearing protein import into nucleus"/>
    <property type="evidence" value="ECO:0007669"/>
    <property type="project" value="TreeGrafter"/>
</dbReference>
<dbReference type="GO" id="GO:0051028">
    <property type="term" value="P:mRNA transport"/>
    <property type="evidence" value="ECO:0007669"/>
    <property type="project" value="UniProtKB-UniRule"/>
</dbReference>
<dbReference type="GO" id="GO:0044613">
    <property type="term" value="C:nuclear pore central transport channel"/>
    <property type="evidence" value="ECO:0007669"/>
    <property type="project" value="TreeGrafter"/>
</dbReference>
<keyword evidence="7 8" id="KW-0539">Nucleus</keyword>
<protein>
    <submittedName>
        <fullName evidence="11">CYFA0S13e02058g1_1</fullName>
    </submittedName>
</protein>
<dbReference type="SUPFAM" id="SSF54928">
    <property type="entry name" value="RNA-binding domain, RBD"/>
    <property type="match status" value="1"/>
</dbReference>
<dbReference type="InterPro" id="IPR007846">
    <property type="entry name" value="RRM_NUP35_dom"/>
</dbReference>
<dbReference type="GO" id="GO:0006999">
    <property type="term" value="P:nuclear pore organization"/>
    <property type="evidence" value="ECO:0007669"/>
    <property type="project" value="TreeGrafter"/>
</dbReference>
<gene>
    <name evidence="11" type="ORF">CYFA0S_13e02058g</name>
</gene>
<dbReference type="CDD" id="cd12721">
    <property type="entry name" value="RRM_Nup53p_fungi"/>
    <property type="match status" value="1"/>
</dbReference>
<reference evidence="11" key="1">
    <citation type="journal article" date="2014" name="Genome Announc.">
        <title>Genome sequence of the yeast Cyberlindnera fabianii (Hansenula fabianii).</title>
        <authorList>
            <person name="Freel K.C."/>
            <person name="Sarilar V."/>
            <person name="Neuveglise C."/>
            <person name="Devillers H."/>
            <person name="Friedrich A."/>
            <person name="Schacherer J."/>
        </authorList>
    </citation>
    <scope>NUCLEOTIDE SEQUENCE</scope>
    <source>
        <strain evidence="11">YJS4271</strain>
    </source>
</reference>
<sequence>MSLLSPSQAEGAPSTNGTPSIPHIKNLQGTSSGFSTPLKKVELFASPQSATQPSPQRTQGGESAVLVFGYPESIANSVIKHFGKFGRILEDFEATRVDPLFLKQSTKSYPIFTGDGWVKLTYDNRASAIRALEESGSVFHGTMIGCVPYSKSAVENIASINIQNNEDIVESDIHVHQSTDAQQSDCKLNLSTHPQRLTLKNDDKIFMKPQKETANLYSSRAAQDQKPVNNSLLGKVNNWLFGWEDL</sequence>
<dbReference type="EMBL" id="LK052898">
    <property type="protein sequence ID" value="CDR44035.1"/>
    <property type="molecule type" value="Genomic_DNA"/>
</dbReference>
<dbReference type="InterPro" id="IPR035979">
    <property type="entry name" value="RBD_domain_sf"/>
</dbReference>
<dbReference type="Gene3D" id="3.30.70.330">
    <property type="match status" value="1"/>
</dbReference>
<dbReference type="Pfam" id="PF05172">
    <property type="entry name" value="RRM_Nup35"/>
    <property type="match status" value="1"/>
</dbReference>
<evidence type="ECO:0000256" key="8">
    <source>
        <dbReference type="PROSITE-ProRule" id="PRU00804"/>
    </source>
</evidence>
<dbReference type="InterPro" id="IPR012677">
    <property type="entry name" value="Nucleotide-bd_a/b_plait_sf"/>
</dbReference>
<accession>A0A061B2M8</accession>